<feature type="signal peptide" evidence="4">
    <location>
        <begin position="1"/>
        <end position="22"/>
    </location>
</feature>
<feature type="chain" id="PRO_5034976455" description="TonB-dependent receptor-like beta-barrel domain-containing protein" evidence="4">
    <location>
        <begin position="23"/>
        <end position="809"/>
    </location>
</feature>
<evidence type="ECO:0000256" key="4">
    <source>
        <dbReference type="SAM" id="SignalP"/>
    </source>
</evidence>
<evidence type="ECO:0000259" key="5">
    <source>
        <dbReference type="Pfam" id="PF00593"/>
    </source>
</evidence>
<keyword evidence="7" id="KW-1185">Reference proteome</keyword>
<dbReference type="Proteomes" id="UP000036951">
    <property type="component" value="Unassembled WGS sequence"/>
</dbReference>
<comment type="caution">
    <text evidence="6">The sequence shown here is derived from an EMBL/GenBank/DDBJ whole genome shotgun (WGS) entry which is preliminary data.</text>
</comment>
<evidence type="ECO:0000256" key="1">
    <source>
        <dbReference type="ARBA" id="ARBA00004442"/>
    </source>
</evidence>
<dbReference type="RefSeq" id="WP_053397330.1">
    <property type="nucleotide sequence ID" value="NZ_LFQU01000001.1"/>
</dbReference>
<accession>A0A8E1USZ9</accession>
<dbReference type="AlphaFoldDB" id="A0A8E1USZ9"/>
<dbReference type="Pfam" id="PF13620">
    <property type="entry name" value="CarboxypepD_reg"/>
    <property type="match status" value="1"/>
</dbReference>
<dbReference type="EMBL" id="LFQU01000001">
    <property type="protein sequence ID" value="KOO69623.1"/>
    <property type="molecule type" value="Genomic_DNA"/>
</dbReference>
<evidence type="ECO:0000256" key="3">
    <source>
        <dbReference type="ARBA" id="ARBA00023237"/>
    </source>
</evidence>
<gene>
    <name evidence="6" type="ORF">ACU52_00230</name>
</gene>
<organism evidence="6 7">
    <name type="scientific">Xylanibacter rarus</name>
    <dbReference type="NCBI Taxonomy" id="1676614"/>
    <lineage>
        <taxon>Bacteria</taxon>
        <taxon>Pseudomonadati</taxon>
        <taxon>Bacteroidota</taxon>
        <taxon>Bacteroidia</taxon>
        <taxon>Bacteroidales</taxon>
        <taxon>Prevotellaceae</taxon>
        <taxon>Xylanibacter</taxon>
    </lineage>
</organism>
<evidence type="ECO:0000313" key="6">
    <source>
        <dbReference type="EMBL" id="KOO69623.1"/>
    </source>
</evidence>
<dbReference type="GO" id="GO:0009279">
    <property type="term" value="C:cell outer membrane"/>
    <property type="evidence" value="ECO:0007669"/>
    <property type="project" value="UniProtKB-SubCell"/>
</dbReference>
<evidence type="ECO:0000256" key="2">
    <source>
        <dbReference type="ARBA" id="ARBA00023136"/>
    </source>
</evidence>
<keyword evidence="3" id="KW-0998">Cell outer membrane</keyword>
<dbReference type="Gene3D" id="2.60.40.1120">
    <property type="entry name" value="Carboxypeptidase-like, regulatory domain"/>
    <property type="match status" value="1"/>
</dbReference>
<dbReference type="OrthoDB" id="9803050at2"/>
<dbReference type="Pfam" id="PF00593">
    <property type="entry name" value="TonB_dep_Rec_b-barrel"/>
    <property type="match status" value="1"/>
</dbReference>
<dbReference type="InterPro" id="IPR036942">
    <property type="entry name" value="Beta-barrel_TonB_sf"/>
</dbReference>
<keyword evidence="2" id="KW-0472">Membrane</keyword>
<dbReference type="InterPro" id="IPR000531">
    <property type="entry name" value="Beta-barrel_TonB"/>
</dbReference>
<evidence type="ECO:0000313" key="7">
    <source>
        <dbReference type="Proteomes" id="UP000036951"/>
    </source>
</evidence>
<protein>
    <recommendedName>
        <fullName evidence="5">TonB-dependent receptor-like beta-barrel domain-containing protein</fullName>
    </recommendedName>
</protein>
<comment type="subcellular location">
    <subcellularLocation>
        <location evidence="1">Cell outer membrane</location>
    </subcellularLocation>
</comment>
<feature type="domain" description="TonB-dependent receptor-like beta-barrel" evidence="5">
    <location>
        <begin position="422"/>
        <end position="715"/>
    </location>
</feature>
<name>A0A8E1USZ9_9BACT</name>
<proteinExistence type="predicted"/>
<dbReference type="Gene3D" id="2.40.170.20">
    <property type="entry name" value="TonB-dependent receptor, beta-barrel domain"/>
    <property type="match status" value="1"/>
</dbReference>
<keyword evidence="4" id="KW-0732">Signal</keyword>
<reference evidence="6 7" key="1">
    <citation type="submission" date="2015-06" db="EMBL/GenBank/DDBJ databases">
        <title>Prevotella sp. 109, sp. nov., a novel member of the family Prevotellaceae isolated from human faeces.</title>
        <authorList>
            <person name="Shkoporov A.N."/>
            <person name="Chaplin A.V."/>
            <person name="Kafarskaia L.I."/>
            <person name="Efimov B.A."/>
        </authorList>
    </citation>
    <scope>NUCLEOTIDE SEQUENCE [LARGE SCALE GENOMIC DNA]</scope>
    <source>
        <strain evidence="6 7">109</strain>
    </source>
</reference>
<dbReference type="SUPFAM" id="SSF49464">
    <property type="entry name" value="Carboxypeptidase regulatory domain-like"/>
    <property type="match status" value="1"/>
</dbReference>
<sequence>MNIRRILWVLVPILFRITLAHAQTTDNARALTEETLRVEASSATVQQWLSRIETGLGIVISYNPAQIDVDKVRRIDRPGVYTVGALLSKVLDGYKVRTAFVPPRKLLIQAEKIENVCLGGTVLEEESGERLYGAVVSIDNGVGRRTAAITDANGVYRLYVPPGTYLLNVSYMGYAPSSRRISVSGNCHIVTHLEPLPFEIEEITVETSRRDGELGETTPSSMLSFSRNDLFSQIWILPGVISSMAGSNLQVDGGSNDENLFLLDGVPVFHPGHLNSLLPIFNGDAVKNVVFHKGFFSTRFEGRLSSVTEVNLKDGNKNEFVNTLSLDMPAASVTLEGPIVKDKLSYMVGARRSWLDFFDNMRSEDDRLNHSAYDYNAKLSYSISPQTSLSAMAYGARDDYHMPLYDGETGTVLRWSNDICQLSFNTQAGKLGNTTSLFYSGHTNRARIDMLGVDSTGYVRSGIRSFNASTEFSYTLDNVYSARWGAKYSYDTYRIAAFGSDVRTRRELISQASVFYDNHIRVSQRLSVQVGVHGVGYFPHGNKDYYSIQPRLSVRYFPTDSDLLYLHFSKMEQFYHCLRLYNWDLPTDFRMPSIDGYKPRSSEHYEVGWKHFLTGGLFELSAFYKTRRNVVAMRPDIFVDDGGWDQYVMVGSGDSYGLRLYLNKSWRRWMLQFSYAFSRSREWFDDMPERGRMPSLYDVPHQLAAALSYKLNAHSLVSVGGMMRSGKVLEFGDDFNTPPEEQFRTMREPLVYRVDVGYSFEKAFGRKLLALRCGLYNVVGRPSDEDVLSFYSATWHGNCLPYASISFKF</sequence>
<dbReference type="InterPro" id="IPR008969">
    <property type="entry name" value="CarboxyPept-like_regulatory"/>
</dbReference>
<dbReference type="SUPFAM" id="SSF56935">
    <property type="entry name" value="Porins"/>
    <property type="match status" value="1"/>
</dbReference>